<feature type="compositionally biased region" description="Basic and acidic residues" evidence="1">
    <location>
        <begin position="50"/>
        <end position="62"/>
    </location>
</feature>
<evidence type="ECO:0000256" key="1">
    <source>
        <dbReference type="SAM" id="MobiDB-lite"/>
    </source>
</evidence>
<feature type="region of interest" description="Disordered" evidence="1">
    <location>
        <begin position="43"/>
        <end position="62"/>
    </location>
</feature>
<dbReference type="VEuPathDB" id="FungiDB:MPH_14024"/>
<dbReference type="AlphaFoldDB" id="K2R7Y5"/>
<accession>K2R7Y5</accession>
<name>K2R7Y5_MACPH</name>
<proteinExistence type="predicted"/>
<evidence type="ECO:0000313" key="2">
    <source>
        <dbReference type="EMBL" id="EKG09007.1"/>
    </source>
</evidence>
<sequence length="519" mass="59481">MKEGEKNQKYGQKAARPPPDEFLRLYTELYPTVRNWWTEDQTEKHHKRMEKTNGKLREKNKAAGRDEDDHLFPYRMISEYITGARLILDKIREAQQGPQRTEEAKKMFSGHVIFSEQLGRQGIDLKMLTPKHIRKELDEISSLPELEEHRRELRDILRRPTITQQAILEPAFELLNEYYEFLEKGDTKGMDDIVNDLEEINERLRHSNAKEGLKEDDHILPVDHLRAINLVVDEENINHSKEEKEEAIRASSKRIKANLQFFGVRDASIPGKYTEGDELPEEELKQMEQDVSDFEGPALRESAEGNDDAEGVARQRKEEGIHDMGQDQGRQTAGDALPKLMSLPKTRPLINPGIEDGLTDCGRVLSVTKAGFGHRVFTNIGTDMVAVYKMFPGSSFAKSVRSTLYEKFPSEPQPPEMKDHHIEVLDTIVHPVKSGNYTWIVYKWTAEPDPKPRIMSHTDLARRLGRGPALKQEKAGLEARKKRLEILSSMKEHPEIAIAEGVPSFNDCPPYMLDGFDDD</sequence>
<dbReference type="eggNOG" id="ENOG502TFA7">
    <property type="taxonomic scope" value="Eukaryota"/>
</dbReference>
<dbReference type="EMBL" id="AHHD01000824">
    <property type="protein sequence ID" value="EKG09007.1"/>
    <property type="molecule type" value="Genomic_DNA"/>
</dbReference>
<evidence type="ECO:0000313" key="3">
    <source>
        <dbReference type="Proteomes" id="UP000007129"/>
    </source>
</evidence>
<protein>
    <submittedName>
        <fullName evidence="2">Uncharacterized protein</fullName>
    </submittedName>
</protein>
<comment type="caution">
    <text evidence="2">The sequence shown here is derived from an EMBL/GenBank/DDBJ whole genome shotgun (WGS) entry which is preliminary data.</text>
</comment>
<dbReference type="InParanoid" id="K2R7Y5"/>
<dbReference type="Proteomes" id="UP000007129">
    <property type="component" value="Unassembled WGS sequence"/>
</dbReference>
<reference evidence="2 3" key="1">
    <citation type="journal article" date="2012" name="BMC Genomics">
        <title>Tools to kill: Genome of one of the most destructive plant pathogenic fungi Macrophomina phaseolina.</title>
        <authorList>
            <person name="Islam M.S."/>
            <person name="Haque M.S."/>
            <person name="Islam M.M."/>
            <person name="Emdad E.M."/>
            <person name="Halim A."/>
            <person name="Hossen Q.M.M."/>
            <person name="Hossain M.Z."/>
            <person name="Ahmed B."/>
            <person name="Rahim S."/>
            <person name="Rahman M.S."/>
            <person name="Alam M.M."/>
            <person name="Hou S."/>
            <person name="Wan X."/>
            <person name="Saito J.A."/>
            <person name="Alam M."/>
        </authorList>
    </citation>
    <scope>NUCLEOTIDE SEQUENCE [LARGE SCALE GENOMIC DNA]</scope>
    <source>
        <strain evidence="2 3">MS6</strain>
    </source>
</reference>
<dbReference type="HOGENOM" id="CLU_028283_0_0_1"/>
<dbReference type="OrthoDB" id="3953955at2759"/>
<gene>
    <name evidence="2" type="ORF">MPH_14024</name>
</gene>
<organism evidence="2 3">
    <name type="scientific">Macrophomina phaseolina (strain MS6)</name>
    <name type="common">Charcoal rot fungus</name>
    <dbReference type="NCBI Taxonomy" id="1126212"/>
    <lineage>
        <taxon>Eukaryota</taxon>
        <taxon>Fungi</taxon>
        <taxon>Dikarya</taxon>
        <taxon>Ascomycota</taxon>
        <taxon>Pezizomycotina</taxon>
        <taxon>Dothideomycetes</taxon>
        <taxon>Dothideomycetes incertae sedis</taxon>
        <taxon>Botryosphaeriales</taxon>
        <taxon>Botryosphaeriaceae</taxon>
        <taxon>Macrophomina</taxon>
    </lineage>
</organism>